<gene>
    <name evidence="2" type="ORF">ACFFSY_17390</name>
</gene>
<dbReference type="Proteomes" id="UP001589747">
    <property type="component" value="Unassembled WGS sequence"/>
</dbReference>
<keyword evidence="3" id="KW-1185">Reference proteome</keyword>
<comment type="caution">
    <text evidence="2">The sequence shown here is derived from an EMBL/GenBank/DDBJ whole genome shotgun (WGS) entry which is preliminary data.</text>
</comment>
<keyword evidence="1" id="KW-0812">Transmembrane</keyword>
<evidence type="ECO:0000313" key="2">
    <source>
        <dbReference type="EMBL" id="MFB9327704.1"/>
    </source>
</evidence>
<reference evidence="2 3" key="1">
    <citation type="submission" date="2024-09" db="EMBL/GenBank/DDBJ databases">
        <authorList>
            <person name="Sun Q."/>
            <person name="Mori K."/>
        </authorList>
    </citation>
    <scope>NUCLEOTIDE SEQUENCE [LARGE SCALE GENOMIC DNA]</scope>
    <source>
        <strain evidence="2 3">TISTR 2452</strain>
    </source>
</reference>
<protein>
    <recommendedName>
        <fullName evidence="4">Methyl-accepting chemotaxis protein</fullName>
    </recommendedName>
</protein>
<name>A0ABV5KR63_9BACL</name>
<feature type="transmembrane region" description="Helical" evidence="1">
    <location>
        <begin position="12"/>
        <end position="31"/>
    </location>
</feature>
<dbReference type="EMBL" id="JBHMDO010000028">
    <property type="protein sequence ID" value="MFB9327704.1"/>
    <property type="molecule type" value="Genomic_DNA"/>
</dbReference>
<organism evidence="2 3">
    <name type="scientific">Paenibacillus aurantiacus</name>
    <dbReference type="NCBI Taxonomy" id="1936118"/>
    <lineage>
        <taxon>Bacteria</taxon>
        <taxon>Bacillati</taxon>
        <taxon>Bacillota</taxon>
        <taxon>Bacilli</taxon>
        <taxon>Bacillales</taxon>
        <taxon>Paenibacillaceae</taxon>
        <taxon>Paenibacillus</taxon>
    </lineage>
</organism>
<dbReference type="RefSeq" id="WP_377496281.1">
    <property type="nucleotide sequence ID" value="NZ_JBHMDO010000028.1"/>
</dbReference>
<keyword evidence="1" id="KW-1133">Transmembrane helix</keyword>
<evidence type="ECO:0000313" key="3">
    <source>
        <dbReference type="Proteomes" id="UP001589747"/>
    </source>
</evidence>
<evidence type="ECO:0000256" key="1">
    <source>
        <dbReference type="SAM" id="Phobius"/>
    </source>
</evidence>
<accession>A0ABV5KR63</accession>
<sequence length="128" mass="14437">MMNVKLSLKSSLIVTALMATSLGAVSFLGYYKAKGSLEQNFQVQANQQLAHVKNYIDIWIDGRRDLYKSLAEAEEMKTGDIPAILNYSARLGEMNQIPTSSHSLMRKDNCICQARKSMFRATPIFSRR</sequence>
<keyword evidence="1" id="KW-0472">Membrane</keyword>
<evidence type="ECO:0008006" key="4">
    <source>
        <dbReference type="Google" id="ProtNLM"/>
    </source>
</evidence>
<proteinExistence type="predicted"/>